<dbReference type="AlphaFoldDB" id="A0A948TG91"/>
<evidence type="ECO:0000256" key="5">
    <source>
        <dbReference type="ARBA" id="ARBA00022692"/>
    </source>
</evidence>
<evidence type="ECO:0000256" key="2">
    <source>
        <dbReference type="ARBA" id="ARBA00009779"/>
    </source>
</evidence>
<feature type="binding site" evidence="12">
    <location>
        <position position="226"/>
    </location>
    <ligand>
        <name>Zn(2+)</name>
        <dbReference type="ChEBI" id="CHEBI:29105"/>
        <note>catalytic</note>
    </ligand>
</feature>
<dbReference type="CDD" id="cd07335">
    <property type="entry name" value="M48B_HtpX_like"/>
    <property type="match status" value="1"/>
</dbReference>
<keyword evidence="6 12" id="KW-0479">Metal-binding</keyword>
<keyword evidence="8 12" id="KW-0862">Zinc</keyword>
<evidence type="ECO:0000259" key="13">
    <source>
        <dbReference type="Pfam" id="PF01435"/>
    </source>
</evidence>
<dbReference type="GO" id="GO:0008270">
    <property type="term" value="F:zinc ion binding"/>
    <property type="evidence" value="ECO:0007669"/>
    <property type="project" value="UniProtKB-UniRule"/>
</dbReference>
<evidence type="ECO:0000313" key="15">
    <source>
        <dbReference type="Proteomes" id="UP000733611"/>
    </source>
</evidence>
<feature type="transmembrane region" description="Helical" evidence="12">
    <location>
        <begin position="36"/>
        <end position="58"/>
    </location>
</feature>
<keyword evidence="7 12" id="KW-0378">Hydrolase</keyword>
<evidence type="ECO:0000256" key="8">
    <source>
        <dbReference type="ARBA" id="ARBA00022833"/>
    </source>
</evidence>
<evidence type="ECO:0000256" key="6">
    <source>
        <dbReference type="ARBA" id="ARBA00022723"/>
    </source>
</evidence>
<evidence type="ECO:0000256" key="12">
    <source>
        <dbReference type="HAMAP-Rule" id="MF_00188"/>
    </source>
</evidence>
<evidence type="ECO:0000256" key="4">
    <source>
        <dbReference type="ARBA" id="ARBA00022670"/>
    </source>
</evidence>
<feature type="transmembrane region" description="Helical" evidence="12">
    <location>
        <begin position="196"/>
        <end position="221"/>
    </location>
</feature>
<evidence type="ECO:0000256" key="11">
    <source>
        <dbReference type="ARBA" id="ARBA00023136"/>
    </source>
</evidence>
<comment type="subcellular location">
    <subcellularLocation>
        <location evidence="1 12">Cell membrane</location>
        <topology evidence="1 12">Multi-pass membrane protein</topology>
    </subcellularLocation>
</comment>
<dbReference type="Proteomes" id="UP000733611">
    <property type="component" value="Unassembled WGS sequence"/>
</dbReference>
<dbReference type="InterPro" id="IPR022919">
    <property type="entry name" value="Pept_M48_protease_HtpX"/>
</dbReference>
<evidence type="ECO:0000256" key="10">
    <source>
        <dbReference type="ARBA" id="ARBA00023049"/>
    </source>
</evidence>
<keyword evidence="5 12" id="KW-0812">Transmembrane</keyword>
<proteinExistence type="inferred from homology"/>
<evidence type="ECO:0000256" key="9">
    <source>
        <dbReference type="ARBA" id="ARBA00022989"/>
    </source>
</evidence>
<dbReference type="NCBIfam" id="NF003965">
    <property type="entry name" value="PRK05457.1"/>
    <property type="match status" value="1"/>
</dbReference>
<dbReference type="Gene3D" id="3.30.2010.10">
    <property type="entry name" value="Metalloproteases ('zincins'), catalytic domain"/>
    <property type="match status" value="1"/>
</dbReference>
<dbReference type="EMBL" id="JAHLFE010000130">
    <property type="protein sequence ID" value="MBU3844491.1"/>
    <property type="molecule type" value="Genomic_DNA"/>
</dbReference>
<dbReference type="PANTHER" id="PTHR43221">
    <property type="entry name" value="PROTEASE HTPX"/>
    <property type="match status" value="1"/>
</dbReference>
<dbReference type="HAMAP" id="MF_00188">
    <property type="entry name" value="Pept_M48_protease_HtpX"/>
    <property type="match status" value="1"/>
</dbReference>
<dbReference type="PANTHER" id="PTHR43221:SF1">
    <property type="entry name" value="PROTEASE HTPX"/>
    <property type="match status" value="1"/>
</dbReference>
<keyword evidence="11 12" id="KW-0472">Membrane</keyword>
<dbReference type="InterPro" id="IPR001915">
    <property type="entry name" value="Peptidase_M48"/>
</dbReference>
<keyword evidence="4 12" id="KW-0645">Protease</keyword>
<protein>
    <recommendedName>
        <fullName evidence="12">Protease HtpX</fullName>
        <ecNumber evidence="12">3.4.24.-</ecNumber>
    </recommendedName>
    <alternativeName>
        <fullName evidence="12">Heat shock protein HtpX</fullName>
    </alternativeName>
</protein>
<comment type="similarity">
    <text evidence="2 12">Belongs to the peptidase M48B family.</text>
</comment>
<keyword evidence="3 12" id="KW-1003">Cell membrane</keyword>
<dbReference type="GO" id="GO:0005886">
    <property type="term" value="C:plasma membrane"/>
    <property type="evidence" value="ECO:0007669"/>
    <property type="project" value="UniProtKB-SubCell"/>
</dbReference>
<sequence length="300" mass="32572">MGIILYILMQVAVLVVVGIVGSIIMAVLGIRISPQAYGGLFVMCAIFGCVGSIISLFLSKSMCIRAYGVQIIERPNNRAEEFLVREIASMAQRAGIGMPQVGIYYSADPNAFATGASKNNALVAVSSGLLNNMNDDEIRGVLGHEITHIANGDMVTMSLLQGVLNTFVYFFSYIAAQAVSGFGRSDDEEGNGGGNIFIFYMVQSLFQALFGVLATMIAMWFSRWREYRADAGSAHLEGSYRMISALQALQRLSSIETQKEGQFSAFCINGGKVGLSELFMSHPPLEKRIAALRAAMQQQR</sequence>
<evidence type="ECO:0000256" key="1">
    <source>
        <dbReference type="ARBA" id="ARBA00004651"/>
    </source>
</evidence>
<evidence type="ECO:0000256" key="3">
    <source>
        <dbReference type="ARBA" id="ARBA00022475"/>
    </source>
</evidence>
<evidence type="ECO:0000313" key="14">
    <source>
        <dbReference type="EMBL" id="MBU3844491.1"/>
    </source>
</evidence>
<feature type="transmembrane region" description="Helical" evidence="12">
    <location>
        <begin position="7"/>
        <end position="30"/>
    </location>
</feature>
<dbReference type="InterPro" id="IPR050083">
    <property type="entry name" value="HtpX_protease"/>
</dbReference>
<dbReference type="Pfam" id="PF01435">
    <property type="entry name" value="Peptidase_M48"/>
    <property type="match status" value="1"/>
</dbReference>
<reference evidence="14" key="2">
    <citation type="submission" date="2021-04" db="EMBL/GenBank/DDBJ databases">
        <authorList>
            <person name="Gilroy R."/>
        </authorList>
    </citation>
    <scope>NUCLEOTIDE SEQUENCE</scope>
    <source>
        <strain evidence="14">378</strain>
    </source>
</reference>
<feature type="domain" description="Peptidase M48" evidence="13">
    <location>
        <begin position="83"/>
        <end position="294"/>
    </location>
</feature>
<dbReference type="EC" id="3.4.24.-" evidence="12"/>
<reference evidence="14" key="1">
    <citation type="journal article" date="2021" name="PeerJ">
        <title>Extensive microbial diversity within the chicken gut microbiome revealed by metagenomics and culture.</title>
        <authorList>
            <person name="Gilroy R."/>
            <person name="Ravi A."/>
            <person name="Getino M."/>
            <person name="Pursley I."/>
            <person name="Horton D.L."/>
            <person name="Alikhan N.F."/>
            <person name="Baker D."/>
            <person name="Gharbi K."/>
            <person name="Hall N."/>
            <person name="Watson M."/>
            <person name="Adriaenssens E.M."/>
            <person name="Foster-Nyarko E."/>
            <person name="Jarju S."/>
            <person name="Secka A."/>
            <person name="Antonio M."/>
            <person name="Oren A."/>
            <person name="Chaudhuri R.R."/>
            <person name="La Ragione R."/>
            <person name="Hildebrand F."/>
            <person name="Pallen M.J."/>
        </authorList>
    </citation>
    <scope>NUCLEOTIDE SEQUENCE</scope>
    <source>
        <strain evidence="14">378</strain>
    </source>
</reference>
<gene>
    <name evidence="12 14" type="primary">htpX</name>
    <name evidence="14" type="ORF">H9847_06450</name>
</gene>
<keyword evidence="10 12" id="KW-0482">Metalloprotease</keyword>
<name>A0A948TG91_9GAMM</name>
<dbReference type="GO" id="GO:0006508">
    <property type="term" value="P:proteolysis"/>
    <property type="evidence" value="ECO:0007669"/>
    <property type="project" value="UniProtKB-KW"/>
</dbReference>
<comment type="caution">
    <text evidence="14">The sequence shown here is derived from an EMBL/GenBank/DDBJ whole genome shotgun (WGS) entry which is preliminary data.</text>
</comment>
<keyword evidence="9 12" id="KW-1133">Transmembrane helix</keyword>
<organism evidence="14 15">
    <name type="scientific">Candidatus Anaerobiospirillum pullicola</name>
    <dbReference type="NCBI Taxonomy" id="2838451"/>
    <lineage>
        <taxon>Bacteria</taxon>
        <taxon>Pseudomonadati</taxon>
        <taxon>Pseudomonadota</taxon>
        <taxon>Gammaproteobacteria</taxon>
        <taxon>Aeromonadales</taxon>
        <taxon>Succinivibrionaceae</taxon>
        <taxon>Anaerobiospirillum</taxon>
    </lineage>
</organism>
<evidence type="ECO:0000256" key="7">
    <source>
        <dbReference type="ARBA" id="ARBA00022801"/>
    </source>
</evidence>
<feature type="active site" evidence="12">
    <location>
        <position position="145"/>
    </location>
</feature>
<feature type="transmembrane region" description="Helical" evidence="12">
    <location>
        <begin position="154"/>
        <end position="176"/>
    </location>
</feature>
<feature type="binding site" evidence="12">
    <location>
        <position position="148"/>
    </location>
    <ligand>
        <name>Zn(2+)</name>
        <dbReference type="ChEBI" id="CHEBI:29105"/>
        <note>catalytic</note>
    </ligand>
</feature>
<dbReference type="GO" id="GO:0004222">
    <property type="term" value="F:metalloendopeptidase activity"/>
    <property type="evidence" value="ECO:0007669"/>
    <property type="project" value="UniProtKB-UniRule"/>
</dbReference>
<keyword evidence="12" id="KW-0346">Stress response</keyword>
<feature type="binding site" evidence="12">
    <location>
        <position position="144"/>
    </location>
    <ligand>
        <name>Zn(2+)</name>
        <dbReference type="ChEBI" id="CHEBI:29105"/>
        <note>catalytic</note>
    </ligand>
</feature>
<accession>A0A948TG91</accession>
<comment type="cofactor">
    <cofactor evidence="12">
        <name>Zn(2+)</name>
        <dbReference type="ChEBI" id="CHEBI:29105"/>
    </cofactor>
    <text evidence="12">Binds 1 zinc ion per subunit.</text>
</comment>